<evidence type="ECO:0000313" key="4">
    <source>
        <dbReference type="Proteomes" id="UP001108123"/>
    </source>
</evidence>
<dbReference type="PANTHER" id="PTHR34655">
    <property type="entry name" value="CONSERVED WITHIN P. AEROPHILUM"/>
    <property type="match status" value="1"/>
</dbReference>
<dbReference type="EMBL" id="VULR01000003">
    <property type="protein sequence ID" value="MSS42790.1"/>
    <property type="molecule type" value="Genomic_DNA"/>
</dbReference>
<dbReference type="InterPro" id="IPR027396">
    <property type="entry name" value="DsrEFH-like"/>
</dbReference>
<reference evidence="1" key="2">
    <citation type="submission" date="2022-01" db="EMBL/GenBank/DDBJ databases">
        <title>Collection of gut derived symbiotic bacterial strains cultured from healthy donors.</title>
        <authorList>
            <person name="Lin H."/>
            <person name="Kohout C."/>
            <person name="Waligurski E."/>
            <person name="Pamer E.G."/>
        </authorList>
    </citation>
    <scope>NUCLEOTIDE SEQUENCE</scope>
    <source>
        <strain evidence="1">MSK.14.39</strain>
    </source>
</reference>
<protein>
    <submittedName>
        <fullName evidence="1">DsrE/DsrF/DrsH-like family protein</fullName>
    </submittedName>
    <submittedName>
        <fullName evidence="2">Sulfide reductase</fullName>
    </submittedName>
</protein>
<accession>A0A844FFP5</accession>
<dbReference type="Proteomes" id="UP001108123">
    <property type="component" value="Unassembled WGS sequence"/>
</dbReference>
<keyword evidence="4" id="KW-1185">Reference proteome</keyword>
<gene>
    <name evidence="2" type="ORF">FYJ27_03455</name>
    <name evidence="1" type="ORF">L0P62_02810</name>
</gene>
<name>A0A844FFP5_9FIRM</name>
<dbReference type="Proteomes" id="UP000462760">
    <property type="component" value="Unassembled WGS sequence"/>
</dbReference>
<evidence type="ECO:0000313" key="1">
    <source>
        <dbReference type="EMBL" id="MCG4564371.1"/>
    </source>
</evidence>
<dbReference type="InterPro" id="IPR032836">
    <property type="entry name" value="DsrE2-like"/>
</dbReference>
<dbReference type="PANTHER" id="PTHR34655:SF2">
    <property type="entry name" value="PEROXIREDOXIN FAMILY PROTEIN"/>
    <property type="match status" value="1"/>
</dbReference>
<dbReference type="SUPFAM" id="SSF75169">
    <property type="entry name" value="DsrEFH-like"/>
    <property type="match status" value="1"/>
</dbReference>
<dbReference type="AlphaFoldDB" id="A0A844FFP5"/>
<comment type="caution">
    <text evidence="2">The sequence shown here is derived from an EMBL/GenBank/DDBJ whole genome shotgun (WGS) entry which is preliminary data.</text>
</comment>
<proteinExistence type="predicted"/>
<evidence type="ECO:0000313" key="2">
    <source>
        <dbReference type="EMBL" id="MSS42790.1"/>
    </source>
</evidence>
<sequence length="158" mass="17986">MDKKMNILMFSGEYDKALAALILANAAKTMEMDVTMFFAFWGLCLVRDPQKMTDEDKTTYEKMFANLTPRGIEELPLSKMNIGGIGKKMLRDMMEENETPTLKDFLNGAIKKDVNMCGCKLSLEVMGFKEEELLSEVKIITAEEYLKDALESNIQLFI</sequence>
<dbReference type="OrthoDB" id="9802028at2"/>
<dbReference type="Gene3D" id="3.40.1260.10">
    <property type="entry name" value="DsrEFH-like"/>
    <property type="match status" value="1"/>
</dbReference>
<dbReference type="EMBL" id="JAKNID010000005">
    <property type="protein sequence ID" value="MCG4564371.1"/>
    <property type="molecule type" value="Genomic_DNA"/>
</dbReference>
<dbReference type="RefSeq" id="WP_154483199.1">
    <property type="nucleotide sequence ID" value="NZ_JAHLOA010000005.1"/>
</dbReference>
<organism evidence="2 3">
    <name type="scientific">Anaerosalibacter bizertensis</name>
    <dbReference type="NCBI Taxonomy" id="932217"/>
    <lineage>
        <taxon>Bacteria</taxon>
        <taxon>Bacillati</taxon>
        <taxon>Bacillota</taxon>
        <taxon>Tissierellia</taxon>
        <taxon>Tissierellales</taxon>
        <taxon>Sporanaerobacteraceae</taxon>
        <taxon>Anaerosalibacter</taxon>
    </lineage>
</organism>
<reference evidence="2 3" key="1">
    <citation type="submission" date="2019-08" db="EMBL/GenBank/DDBJ databases">
        <title>In-depth cultivation of the pig gut microbiome towards novel bacterial diversity and tailored functional studies.</title>
        <authorList>
            <person name="Wylensek D."/>
            <person name="Hitch T.C.A."/>
            <person name="Clavel T."/>
        </authorList>
    </citation>
    <scope>NUCLEOTIDE SEQUENCE [LARGE SCALE GENOMIC DNA]</scope>
    <source>
        <strain evidence="2 3">Med78-601-WT-4W-RMD-3</strain>
    </source>
</reference>
<evidence type="ECO:0000313" key="3">
    <source>
        <dbReference type="Proteomes" id="UP000462760"/>
    </source>
</evidence>
<dbReference type="Pfam" id="PF13686">
    <property type="entry name" value="DrsE_2"/>
    <property type="match status" value="1"/>
</dbReference>